<keyword evidence="3" id="KW-0732">Signal</keyword>
<sequence>MKNIFKLLVMIPFLISCENLFEPAPENFRNVESLYNEPSFAQGLLGHAYISNPLGSWSFNDVATDDAVSNDPGNNYRRMATGQWRSNNNPMDRWQYLRASVQYINQFIELVDDVNWASDPLVSEMFRDRMKGDAYGMRALYMYHLLLNHAGWGEDGQCLGIPILTHSETVSSEFNLPRNTFQQCIDQIYADVELATSLLPSSYGDISSESLVPEKYKAKGVTAAQYTRVFGNLSRNRMSGAIAEAVRAQATLLAASPAYSTGSSYTWEDAAQQMAIVLNRLGSNPANQIDPKGLTWYANASDIINTNSGINVKEILWRGGREENRTLEEDHFPPSIFGRGRLNPTQNLVDAFPMANGYPITHTSAGYNPNNPYANRDPRLSLYIIYNGSKAGSQNSVITTAADGINNDALEHAETSTRTGYYMKKLLRQDVNANPSSPTNQFHYKPFIRFTEILLGYAEAANEAWGPTGAGGNGYSAYDIIKAIRARAGVGKDNNDAYLESVKGNKDAMRELIHNERRLELCFEGHRFWDLRRWKAPITEAAKGINITAGVHEVIPSVENRSYADYMYYGPIPYDETLKFSALIQNKGW</sequence>
<keyword evidence="5" id="KW-0998">Cell outer membrane</keyword>
<evidence type="ECO:0000256" key="3">
    <source>
        <dbReference type="ARBA" id="ARBA00022729"/>
    </source>
</evidence>
<dbReference type="Gene3D" id="1.25.40.390">
    <property type="match status" value="1"/>
</dbReference>
<dbReference type="PROSITE" id="PS51257">
    <property type="entry name" value="PROKAR_LIPOPROTEIN"/>
    <property type="match status" value="1"/>
</dbReference>
<dbReference type="InterPro" id="IPR012944">
    <property type="entry name" value="SusD_RagB_dom"/>
</dbReference>
<accession>A0ABV9KQR2</accession>
<evidence type="ECO:0000259" key="6">
    <source>
        <dbReference type="Pfam" id="PF07980"/>
    </source>
</evidence>
<dbReference type="Pfam" id="PF07980">
    <property type="entry name" value="SusD_RagB"/>
    <property type="match status" value="1"/>
</dbReference>
<dbReference type="Proteomes" id="UP001596023">
    <property type="component" value="Unassembled WGS sequence"/>
</dbReference>
<comment type="subcellular location">
    <subcellularLocation>
        <location evidence="1">Cell outer membrane</location>
    </subcellularLocation>
</comment>
<dbReference type="EMBL" id="JBHSGN010000011">
    <property type="protein sequence ID" value="MFC4672480.1"/>
    <property type="molecule type" value="Genomic_DNA"/>
</dbReference>
<organism evidence="8 9">
    <name type="scientific">Dysgonomonas termitidis</name>
    <dbReference type="NCBI Taxonomy" id="1516126"/>
    <lineage>
        <taxon>Bacteria</taxon>
        <taxon>Pseudomonadati</taxon>
        <taxon>Bacteroidota</taxon>
        <taxon>Bacteroidia</taxon>
        <taxon>Bacteroidales</taxon>
        <taxon>Dysgonomonadaceae</taxon>
        <taxon>Dysgonomonas</taxon>
    </lineage>
</organism>
<name>A0ABV9KQR2_9BACT</name>
<comment type="caution">
    <text evidence="8">The sequence shown here is derived from an EMBL/GenBank/DDBJ whole genome shotgun (WGS) entry which is preliminary data.</text>
</comment>
<reference evidence="9" key="1">
    <citation type="journal article" date="2019" name="Int. J. Syst. Evol. Microbiol.">
        <title>The Global Catalogue of Microorganisms (GCM) 10K type strain sequencing project: providing services to taxonomists for standard genome sequencing and annotation.</title>
        <authorList>
            <consortium name="The Broad Institute Genomics Platform"/>
            <consortium name="The Broad Institute Genome Sequencing Center for Infectious Disease"/>
            <person name="Wu L."/>
            <person name="Ma J."/>
        </authorList>
    </citation>
    <scope>NUCLEOTIDE SEQUENCE [LARGE SCALE GENOMIC DNA]</scope>
    <source>
        <strain evidence="9">CCUG 66188</strain>
    </source>
</reference>
<evidence type="ECO:0000256" key="2">
    <source>
        <dbReference type="ARBA" id="ARBA00006275"/>
    </source>
</evidence>
<proteinExistence type="inferred from homology"/>
<dbReference type="SUPFAM" id="SSF48452">
    <property type="entry name" value="TPR-like"/>
    <property type="match status" value="1"/>
</dbReference>
<comment type="similarity">
    <text evidence="2">Belongs to the SusD family.</text>
</comment>
<keyword evidence="4" id="KW-0472">Membrane</keyword>
<feature type="domain" description="RagB/SusD" evidence="6">
    <location>
        <begin position="338"/>
        <end position="589"/>
    </location>
</feature>
<dbReference type="RefSeq" id="WP_379993652.1">
    <property type="nucleotide sequence ID" value="NZ_JBHSGN010000011.1"/>
</dbReference>
<keyword evidence="9" id="KW-1185">Reference proteome</keyword>
<evidence type="ECO:0000313" key="9">
    <source>
        <dbReference type="Proteomes" id="UP001596023"/>
    </source>
</evidence>
<evidence type="ECO:0000259" key="7">
    <source>
        <dbReference type="Pfam" id="PF14322"/>
    </source>
</evidence>
<evidence type="ECO:0000313" key="8">
    <source>
        <dbReference type="EMBL" id="MFC4672480.1"/>
    </source>
</evidence>
<dbReference type="InterPro" id="IPR033985">
    <property type="entry name" value="SusD-like_N"/>
</dbReference>
<gene>
    <name evidence="8" type="ORF">ACFO6W_02110</name>
</gene>
<evidence type="ECO:0000256" key="4">
    <source>
        <dbReference type="ARBA" id="ARBA00023136"/>
    </source>
</evidence>
<evidence type="ECO:0000256" key="1">
    <source>
        <dbReference type="ARBA" id="ARBA00004442"/>
    </source>
</evidence>
<dbReference type="Pfam" id="PF14322">
    <property type="entry name" value="SusD-like_3"/>
    <property type="match status" value="1"/>
</dbReference>
<evidence type="ECO:0000256" key="5">
    <source>
        <dbReference type="ARBA" id="ARBA00023237"/>
    </source>
</evidence>
<protein>
    <submittedName>
        <fullName evidence="8">RagB/SusD family nutrient uptake outer membrane protein</fullName>
    </submittedName>
</protein>
<dbReference type="InterPro" id="IPR011990">
    <property type="entry name" value="TPR-like_helical_dom_sf"/>
</dbReference>
<feature type="domain" description="SusD-like N-terminal" evidence="7">
    <location>
        <begin position="78"/>
        <end position="204"/>
    </location>
</feature>